<dbReference type="PROSITE" id="PS51837">
    <property type="entry name" value="LITAF"/>
    <property type="match status" value="1"/>
</dbReference>
<evidence type="ECO:0000256" key="5">
    <source>
        <dbReference type="ARBA" id="ARBA00022723"/>
    </source>
</evidence>
<feature type="compositionally biased region" description="Basic and acidic residues" evidence="8">
    <location>
        <begin position="1"/>
        <end position="18"/>
    </location>
</feature>
<feature type="compositionally biased region" description="Polar residues" evidence="8">
    <location>
        <begin position="33"/>
        <end position="58"/>
    </location>
</feature>
<feature type="region of interest" description="Disordered" evidence="8">
    <location>
        <begin position="95"/>
        <end position="152"/>
    </location>
</feature>
<evidence type="ECO:0000259" key="10">
    <source>
        <dbReference type="PROSITE" id="PS51837"/>
    </source>
</evidence>
<dbReference type="SMART" id="SM00714">
    <property type="entry name" value="LITAF"/>
    <property type="match status" value="1"/>
</dbReference>
<comment type="similarity">
    <text evidence="4">Belongs to the CDIP1/LITAF family.</text>
</comment>
<evidence type="ECO:0000313" key="12">
    <source>
        <dbReference type="Proteomes" id="UP000324832"/>
    </source>
</evidence>
<feature type="compositionally biased region" description="Polar residues" evidence="8">
    <location>
        <begin position="169"/>
        <end position="190"/>
    </location>
</feature>
<evidence type="ECO:0000256" key="1">
    <source>
        <dbReference type="ARBA" id="ARBA00004414"/>
    </source>
</evidence>
<keyword evidence="12" id="KW-1185">Reference proteome</keyword>
<accession>A0A5E4PZ40</accession>
<dbReference type="PANTHER" id="PTHR23292">
    <property type="entry name" value="LIPOPOLYSACCHARIDE-INDUCED TUMOR NECROSIS FACTOR-ALPHA FACTOR"/>
    <property type="match status" value="1"/>
</dbReference>
<evidence type="ECO:0000256" key="4">
    <source>
        <dbReference type="ARBA" id="ARBA00005975"/>
    </source>
</evidence>
<evidence type="ECO:0000256" key="2">
    <source>
        <dbReference type="ARBA" id="ARBA00004481"/>
    </source>
</evidence>
<organism evidence="11 12">
    <name type="scientific">Leptidea sinapis</name>
    <dbReference type="NCBI Taxonomy" id="189913"/>
    <lineage>
        <taxon>Eukaryota</taxon>
        <taxon>Metazoa</taxon>
        <taxon>Ecdysozoa</taxon>
        <taxon>Arthropoda</taxon>
        <taxon>Hexapoda</taxon>
        <taxon>Insecta</taxon>
        <taxon>Pterygota</taxon>
        <taxon>Neoptera</taxon>
        <taxon>Endopterygota</taxon>
        <taxon>Lepidoptera</taxon>
        <taxon>Glossata</taxon>
        <taxon>Ditrysia</taxon>
        <taxon>Papilionoidea</taxon>
        <taxon>Pieridae</taxon>
        <taxon>Dismorphiinae</taxon>
        <taxon>Leptidea</taxon>
    </lineage>
</organism>
<feature type="compositionally biased region" description="Polar residues" evidence="8">
    <location>
        <begin position="95"/>
        <end position="106"/>
    </location>
</feature>
<keyword evidence="7 9" id="KW-0472">Membrane</keyword>
<dbReference type="InterPro" id="IPR037519">
    <property type="entry name" value="LITAF_fam"/>
</dbReference>
<gene>
    <name evidence="11" type="ORF">LSINAPIS_LOCUS3999</name>
</gene>
<feature type="compositionally biased region" description="Basic and acidic residues" evidence="8">
    <location>
        <begin position="59"/>
        <end position="77"/>
    </location>
</feature>
<reference evidence="11 12" key="1">
    <citation type="submission" date="2017-07" db="EMBL/GenBank/DDBJ databases">
        <authorList>
            <person name="Talla V."/>
            <person name="Backstrom N."/>
        </authorList>
    </citation>
    <scope>NUCLEOTIDE SEQUENCE [LARGE SCALE GENOMIC DNA]</scope>
</reference>
<feature type="domain" description="LITAF" evidence="10">
    <location>
        <begin position="226"/>
        <end position="308"/>
    </location>
</feature>
<proteinExistence type="inferred from homology"/>
<sequence>MTSDEQRKAEGSNKDVARRTSIPDTVYIDIPGQNDSLTYLTPVRQSISNATPTVSTSNEMREDHPRRSSGSSHERFVEETIFYDPFGDKRIMVSSEHSTTTASDPQNRLRHAPPPPPQGSSNTTSELSSQGHPKLQLPPPHSGLISPEPPPAYVEIERPFSEQAVITPQTPVASPHCSSQFHPSLQSPSHPHNGLLSPEPPPAYNEIDRGCSEQSVVTPQTPVDSLQTPQTSTAIVTRTGRKHMVCPFCKTSVHTLVVRESGPFTHLLALILFMFCMPIIFLAYCCDICKYKNHYCPNCNKVIGYETPLLCTGMVYTKASASNHRVVVVSN</sequence>
<keyword evidence="9" id="KW-1133">Transmembrane helix</keyword>
<keyword evidence="5" id="KW-0479">Metal-binding</keyword>
<evidence type="ECO:0000256" key="8">
    <source>
        <dbReference type="SAM" id="MobiDB-lite"/>
    </source>
</evidence>
<evidence type="ECO:0000256" key="7">
    <source>
        <dbReference type="ARBA" id="ARBA00023136"/>
    </source>
</evidence>
<evidence type="ECO:0000256" key="6">
    <source>
        <dbReference type="ARBA" id="ARBA00022833"/>
    </source>
</evidence>
<evidence type="ECO:0000256" key="9">
    <source>
        <dbReference type="SAM" id="Phobius"/>
    </source>
</evidence>
<feature type="region of interest" description="Disordered" evidence="8">
    <location>
        <begin position="1"/>
        <end position="77"/>
    </location>
</feature>
<dbReference type="GO" id="GO:0031902">
    <property type="term" value="C:late endosome membrane"/>
    <property type="evidence" value="ECO:0007669"/>
    <property type="project" value="UniProtKB-SubCell"/>
</dbReference>
<dbReference type="Proteomes" id="UP000324832">
    <property type="component" value="Unassembled WGS sequence"/>
</dbReference>
<dbReference type="AlphaFoldDB" id="A0A5E4PZ40"/>
<dbReference type="EMBL" id="FZQP02001015">
    <property type="protein sequence ID" value="VVC91295.1"/>
    <property type="molecule type" value="Genomic_DNA"/>
</dbReference>
<feature type="region of interest" description="Disordered" evidence="8">
    <location>
        <begin position="169"/>
        <end position="208"/>
    </location>
</feature>
<comment type="subcellular location">
    <subcellularLocation>
        <location evidence="2">Endosome membrane</location>
        <topology evidence="2">Peripheral membrane protein</topology>
    </subcellularLocation>
    <subcellularLocation>
        <location evidence="1">Late endosome membrane</location>
    </subcellularLocation>
    <subcellularLocation>
        <location evidence="3">Lysosome membrane</location>
        <topology evidence="3">Peripheral membrane protein</topology>
        <orientation evidence="3">Cytoplasmic side</orientation>
    </subcellularLocation>
</comment>
<dbReference type="GO" id="GO:0008270">
    <property type="term" value="F:zinc ion binding"/>
    <property type="evidence" value="ECO:0007669"/>
    <property type="project" value="TreeGrafter"/>
</dbReference>
<feature type="transmembrane region" description="Helical" evidence="9">
    <location>
        <begin position="264"/>
        <end position="285"/>
    </location>
</feature>
<protein>
    <recommendedName>
        <fullName evidence="10">LITAF domain-containing protein</fullName>
    </recommendedName>
</protein>
<feature type="compositionally biased region" description="Pro residues" evidence="8">
    <location>
        <begin position="136"/>
        <end position="152"/>
    </location>
</feature>
<evidence type="ECO:0000313" key="11">
    <source>
        <dbReference type="EMBL" id="VVC91295.1"/>
    </source>
</evidence>
<keyword evidence="6" id="KW-0862">Zinc</keyword>
<dbReference type="InterPro" id="IPR006629">
    <property type="entry name" value="LITAF"/>
</dbReference>
<name>A0A5E4PZ40_9NEOP</name>
<dbReference type="Pfam" id="PF10601">
    <property type="entry name" value="zf-LITAF-like"/>
    <property type="match status" value="1"/>
</dbReference>
<dbReference type="PANTHER" id="PTHR23292:SF6">
    <property type="entry name" value="FI16602P1-RELATED"/>
    <property type="match status" value="1"/>
</dbReference>
<evidence type="ECO:0000256" key="3">
    <source>
        <dbReference type="ARBA" id="ARBA00004630"/>
    </source>
</evidence>
<keyword evidence="9" id="KW-0812">Transmembrane</keyword>
<feature type="compositionally biased region" description="Polar residues" evidence="8">
    <location>
        <begin position="119"/>
        <end position="131"/>
    </location>
</feature>
<dbReference type="GO" id="GO:0005765">
    <property type="term" value="C:lysosomal membrane"/>
    <property type="evidence" value="ECO:0007669"/>
    <property type="project" value="UniProtKB-SubCell"/>
</dbReference>